<gene>
    <name evidence="1" type="ORF">H9661_13520</name>
</gene>
<protein>
    <submittedName>
        <fullName evidence="1">Uncharacterized protein</fullName>
    </submittedName>
</protein>
<proteinExistence type="predicted"/>
<sequence length="146" mass="16561">MKKDRLTQGNENNKSSKDWNQFLIELGWSNREILSGHIALYTIIQSIIVRHTRRAILLDDINGTNYKNDPQATCILKKYPGLITGTLLVLAINSVEVSFEQLVNAYSLGKATKQELRDLQDSLISSFFAYVAAKISHEIESRAPFY</sequence>
<keyword evidence="2" id="KW-1185">Reference proteome</keyword>
<comment type="caution">
    <text evidence="1">The sequence shown here is derived from an EMBL/GenBank/DDBJ whole genome shotgun (WGS) entry which is preliminary data.</text>
</comment>
<name>A0ABR8PW20_9CLOT</name>
<dbReference type="EMBL" id="JACSRA010000023">
    <property type="protein sequence ID" value="MBD7912377.1"/>
    <property type="molecule type" value="Genomic_DNA"/>
</dbReference>
<evidence type="ECO:0000313" key="2">
    <source>
        <dbReference type="Proteomes" id="UP000627781"/>
    </source>
</evidence>
<reference evidence="1 2" key="1">
    <citation type="submission" date="2020-08" db="EMBL/GenBank/DDBJ databases">
        <title>A Genomic Blueprint of the Chicken Gut Microbiome.</title>
        <authorList>
            <person name="Gilroy R."/>
            <person name="Ravi A."/>
            <person name="Getino M."/>
            <person name="Pursley I."/>
            <person name="Horton D.L."/>
            <person name="Alikhan N.-F."/>
            <person name="Baker D."/>
            <person name="Gharbi K."/>
            <person name="Hall N."/>
            <person name="Watson M."/>
            <person name="Adriaenssens E.M."/>
            <person name="Foster-Nyarko E."/>
            <person name="Jarju S."/>
            <person name="Secka A."/>
            <person name="Antonio M."/>
            <person name="Oren A."/>
            <person name="Chaudhuri R."/>
            <person name="La Ragione R.M."/>
            <person name="Hildebrand F."/>
            <person name="Pallen M.J."/>
        </authorList>
    </citation>
    <scope>NUCLEOTIDE SEQUENCE [LARGE SCALE GENOMIC DNA]</scope>
    <source>
        <strain evidence="1 2">Sa3CVN1</strain>
    </source>
</reference>
<dbReference type="RefSeq" id="WP_143315336.1">
    <property type="nucleotide sequence ID" value="NZ_JACSRA010000023.1"/>
</dbReference>
<organism evidence="1 2">
    <name type="scientific">Clostridium cibarium</name>
    <dbReference type="NCBI Taxonomy" id="2762247"/>
    <lineage>
        <taxon>Bacteria</taxon>
        <taxon>Bacillati</taxon>
        <taxon>Bacillota</taxon>
        <taxon>Clostridia</taxon>
        <taxon>Eubacteriales</taxon>
        <taxon>Clostridiaceae</taxon>
        <taxon>Clostridium</taxon>
    </lineage>
</organism>
<dbReference type="Proteomes" id="UP000627781">
    <property type="component" value="Unassembled WGS sequence"/>
</dbReference>
<evidence type="ECO:0000313" key="1">
    <source>
        <dbReference type="EMBL" id="MBD7912377.1"/>
    </source>
</evidence>
<accession>A0ABR8PW20</accession>